<evidence type="ECO:0000313" key="3">
    <source>
        <dbReference type="Proteomes" id="UP001273505"/>
    </source>
</evidence>
<dbReference type="PIRSF" id="PIRSF015753">
    <property type="entry name" value="GST"/>
    <property type="match status" value="1"/>
</dbReference>
<dbReference type="CDD" id="cd03190">
    <property type="entry name" value="GST_C_Omega_like"/>
    <property type="match status" value="1"/>
</dbReference>
<evidence type="ECO:0000259" key="1">
    <source>
        <dbReference type="PROSITE" id="PS50405"/>
    </source>
</evidence>
<protein>
    <submittedName>
        <fullName evidence="2">Glutathione S-transferase family protein</fullName>
        <ecNumber evidence="2">1.8.5.-</ecNumber>
    </submittedName>
</protein>
<dbReference type="InterPro" id="IPR004045">
    <property type="entry name" value="Glutathione_S-Trfase_N"/>
</dbReference>
<dbReference type="SFLD" id="SFLDG01148">
    <property type="entry name" value="Xi_(cytGST)"/>
    <property type="match status" value="1"/>
</dbReference>
<dbReference type="EC" id="1.8.5.-" evidence="2"/>
<evidence type="ECO:0000313" key="2">
    <source>
        <dbReference type="EMBL" id="MDX6851049.1"/>
    </source>
</evidence>
<dbReference type="InterPro" id="IPR040079">
    <property type="entry name" value="Glutathione_S-Trfase"/>
</dbReference>
<organism evidence="2 3">
    <name type="scientific">Gilvimarinus gilvus</name>
    <dbReference type="NCBI Taxonomy" id="3058038"/>
    <lineage>
        <taxon>Bacteria</taxon>
        <taxon>Pseudomonadati</taxon>
        <taxon>Pseudomonadota</taxon>
        <taxon>Gammaproteobacteria</taxon>
        <taxon>Cellvibrionales</taxon>
        <taxon>Cellvibrionaceae</taxon>
        <taxon>Gilvimarinus</taxon>
    </lineage>
</organism>
<dbReference type="InterPro" id="IPR047047">
    <property type="entry name" value="GST_Omega-like_C"/>
</dbReference>
<name>A0ABU4S6M5_9GAMM</name>
<dbReference type="InterPro" id="IPR036249">
    <property type="entry name" value="Thioredoxin-like_sf"/>
</dbReference>
<dbReference type="SFLD" id="SFLDG01206">
    <property type="entry name" value="Xi.1"/>
    <property type="match status" value="1"/>
</dbReference>
<dbReference type="Pfam" id="PF13410">
    <property type="entry name" value="GST_C_2"/>
    <property type="match status" value="1"/>
</dbReference>
<comment type="caution">
    <text evidence="2">The sequence shown here is derived from an EMBL/GenBank/DDBJ whole genome shotgun (WGS) entry which is preliminary data.</text>
</comment>
<dbReference type="PANTHER" id="PTHR32419">
    <property type="entry name" value="GLUTATHIONYL-HYDROQUINONE REDUCTASE"/>
    <property type="match status" value="1"/>
</dbReference>
<dbReference type="GO" id="GO:0016491">
    <property type="term" value="F:oxidoreductase activity"/>
    <property type="evidence" value="ECO:0007669"/>
    <property type="project" value="UniProtKB-KW"/>
</dbReference>
<proteinExistence type="predicted"/>
<keyword evidence="3" id="KW-1185">Reference proteome</keyword>
<dbReference type="InterPro" id="IPR036282">
    <property type="entry name" value="Glutathione-S-Trfase_C_sf"/>
</dbReference>
<feature type="domain" description="GST C-terminal" evidence="1">
    <location>
        <begin position="173"/>
        <end position="300"/>
    </location>
</feature>
<dbReference type="PROSITE" id="PS50405">
    <property type="entry name" value="GST_CTER"/>
    <property type="match status" value="1"/>
</dbReference>
<dbReference type="EMBL" id="JAXAFO010000038">
    <property type="protein sequence ID" value="MDX6851049.1"/>
    <property type="molecule type" value="Genomic_DNA"/>
</dbReference>
<dbReference type="Pfam" id="PF13409">
    <property type="entry name" value="GST_N_2"/>
    <property type="match status" value="1"/>
</dbReference>
<dbReference type="SUPFAM" id="SSF47616">
    <property type="entry name" value="GST C-terminal domain-like"/>
    <property type="match status" value="1"/>
</dbReference>
<dbReference type="Gene3D" id="1.20.1050.10">
    <property type="match status" value="1"/>
</dbReference>
<keyword evidence="2" id="KW-0560">Oxidoreductase</keyword>
<dbReference type="RefSeq" id="WP_302723977.1">
    <property type="nucleotide sequence ID" value="NZ_JAULRU010000731.1"/>
</dbReference>
<sequence>MPQQFVEDYTMLYQGKWQQNWNPYQKTGDNGDFVRQTSQFRSQVTHDGRDYGFKAEPGRYHLYLAKICPWASRTLMARALLGLEDVISVSFVEPFLTDKGWRFGNYPGAGPDPLHNFQHVHELYTHADAQVTGRATVPILWDKQRDTLVNNESADILKMLNSVFAPLGTRPINLRPEPQLNELDALNDDLYHRLNNGVYRAGFAKSQTAYDAAVDDVFSALDDMEVRLNQRRFLLGENLTEADIRLFVTLVRFDAAYHGLFKCNRRTLASYANLSHYLERIYQLPGIAETVDLDHIKAGYYSVKALNPTGIIPTGPELNWRAAS</sequence>
<gene>
    <name evidence="2" type="ORF">SCD92_16855</name>
</gene>
<dbReference type="Gene3D" id="3.40.30.10">
    <property type="entry name" value="Glutaredoxin"/>
    <property type="match status" value="1"/>
</dbReference>
<dbReference type="SUPFAM" id="SSF52833">
    <property type="entry name" value="Thioredoxin-like"/>
    <property type="match status" value="1"/>
</dbReference>
<accession>A0ABU4S6M5</accession>
<dbReference type="InterPro" id="IPR010987">
    <property type="entry name" value="Glutathione-S-Trfase_C-like"/>
</dbReference>
<reference evidence="2 3" key="1">
    <citation type="submission" date="2023-11" db="EMBL/GenBank/DDBJ databases">
        <title>Gilvimarinus fulvus sp. nov., isolated from the surface of Kelp.</title>
        <authorList>
            <person name="Sun Y.Y."/>
            <person name="Gong Y."/>
            <person name="Du Z.J."/>
        </authorList>
    </citation>
    <scope>NUCLEOTIDE SEQUENCE [LARGE SCALE GENOMIC DNA]</scope>
    <source>
        <strain evidence="2 3">SDUM040013</strain>
    </source>
</reference>
<dbReference type="InterPro" id="IPR016639">
    <property type="entry name" value="GST_Omega/GSH"/>
</dbReference>
<dbReference type="Proteomes" id="UP001273505">
    <property type="component" value="Unassembled WGS sequence"/>
</dbReference>
<dbReference type="PANTHER" id="PTHR32419:SF6">
    <property type="entry name" value="GLUTATHIONE S-TRANSFERASE OMEGA-LIKE 1-RELATED"/>
    <property type="match status" value="1"/>
</dbReference>
<dbReference type="SFLD" id="SFLDS00019">
    <property type="entry name" value="Glutathione_Transferase_(cytos"/>
    <property type="match status" value="1"/>
</dbReference>